<accession>A0AAD1Y2V9</accession>
<keyword evidence="3" id="KW-1185">Reference proteome</keyword>
<comment type="caution">
    <text evidence="2">The sequence shown here is derived from an EMBL/GenBank/DDBJ whole genome shotgun (WGS) entry which is preliminary data.</text>
</comment>
<evidence type="ECO:0000256" key="1">
    <source>
        <dbReference type="SAM" id="SignalP"/>
    </source>
</evidence>
<sequence>MKIGSMAIFVAVFLAALTSAMRLRQDEAVTPTGIPADLPSSEYLGLGDPTIENTWVNSNLAFGVMEDDSECFTDITTCMQTYQNLPGDYNDYNDCVNEVLERPYCAGLRDSIDQEQLGLSVNV</sequence>
<organism evidence="2 3">
    <name type="scientific">Euplotes crassus</name>
    <dbReference type="NCBI Taxonomy" id="5936"/>
    <lineage>
        <taxon>Eukaryota</taxon>
        <taxon>Sar</taxon>
        <taxon>Alveolata</taxon>
        <taxon>Ciliophora</taxon>
        <taxon>Intramacronucleata</taxon>
        <taxon>Spirotrichea</taxon>
        <taxon>Hypotrichia</taxon>
        <taxon>Euplotida</taxon>
        <taxon>Euplotidae</taxon>
        <taxon>Moneuplotes</taxon>
    </lineage>
</organism>
<keyword evidence="1" id="KW-0732">Signal</keyword>
<dbReference type="Proteomes" id="UP001295684">
    <property type="component" value="Unassembled WGS sequence"/>
</dbReference>
<gene>
    <name evidence="2" type="ORF">ECRASSUSDP1_LOCUS25896</name>
</gene>
<dbReference type="EMBL" id="CAMPGE010026700">
    <property type="protein sequence ID" value="CAI2384371.1"/>
    <property type="molecule type" value="Genomic_DNA"/>
</dbReference>
<proteinExistence type="predicted"/>
<reference evidence="2" key="1">
    <citation type="submission" date="2023-07" db="EMBL/GenBank/DDBJ databases">
        <authorList>
            <consortium name="AG Swart"/>
            <person name="Singh M."/>
            <person name="Singh A."/>
            <person name="Seah K."/>
            <person name="Emmerich C."/>
        </authorList>
    </citation>
    <scope>NUCLEOTIDE SEQUENCE</scope>
    <source>
        <strain evidence="2">DP1</strain>
    </source>
</reference>
<feature type="chain" id="PRO_5042113805" evidence="1">
    <location>
        <begin position="21"/>
        <end position="123"/>
    </location>
</feature>
<feature type="signal peptide" evidence="1">
    <location>
        <begin position="1"/>
        <end position="20"/>
    </location>
</feature>
<evidence type="ECO:0000313" key="2">
    <source>
        <dbReference type="EMBL" id="CAI2384371.1"/>
    </source>
</evidence>
<protein>
    <submittedName>
        <fullName evidence="2">Uncharacterized protein</fullName>
    </submittedName>
</protein>
<evidence type="ECO:0000313" key="3">
    <source>
        <dbReference type="Proteomes" id="UP001295684"/>
    </source>
</evidence>
<dbReference type="AlphaFoldDB" id="A0AAD1Y2V9"/>
<name>A0AAD1Y2V9_EUPCR</name>